<reference evidence="1 2" key="2">
    <citation type="journal article" date="2011" name="ISME J.">
        <title>RNA-seq reveals cooperative metabolic interactions between two termite-gut spirochete species in co-culture.</title>
        <authorList>
            <person name="Rosenthal A.Z."/>
            <person name="Matson E.G."/>
            <person name="Eldar A."/>
            <person name="Leadbetter J.R."/>
        </authorList>
    </citation>
    <scope>NUCLEOTIDE SEQUENCE [LARGE SCALE GENOMIC DNA]</scope>
    <source>
        <strain evidence="2">ATCC BAA-887 / DSM 12427 / ZAS-2</strain>
    </source>
</reference>
<dbReference type="SUPFAM" id="SSF50630">
    <property type="entry name" value="Acid proteases"/>
    <property type="match status" value="1"/>
</dbReference>
<dbReference type="Gene3D" id="2.40.70.10">
    <property type="entry name" value="Acid Proteases"/>
    <property type="match status" value="1"/>
</dbReference>
<dbReference type="InterPro" id="IPR021109">
    <property type="entry name" value="Peptidase_aspartic_dom_sf"/>
</dbReference>
<protein>
    <recommendedName>
        <fullName evidence="3">Peptidase A2 domain-containing protein</fullName>
    </recommendedName>
</protein>
<dbReference type="Proteomes" id="UP000009223">
    <property type="component" value="Chromosome"/>
</dbReference>
<name>F5YGX2_TREPZ</name>
<dbReference type="RefSeq" id="WP_015708917.1">
    <property type="nucleotide sequence ID" value="NC_015578.1"/>
</dbReference>
<reference evidence="2" key="1">
    <citation type="submission" date="2009-12" db="EMBL/GenBank/DDBJ databases">
        <title>Complete sequence of Treponema primitia strain ZAS-2.</title>
        <authorList>
            <person name="Tetu S.G."/>
            <person name="Matson E."/>
            <person name="Ren Q."/>
            <person name="Seshadri R."/>
            <person name="Elbourne L."/>
            <person name="Hassan K.A."/>
            <person name="Durkin A."/>
            <person name="Radune D."/>
            <person name="Mohamoud Y."/>
            <person name="Shay R."/>
            <person name="Jin S."/>
            <person name="Zhang X."/>
            <person name="Lucey K."/>
            <person name="Ballor N.R."/>
            <person name="Ottesen E."/>
            <person name="Rosenthal R."/>
            <person name="Allen A."/>
            <person name="Leadbetter J.R."/>
            <person name="Paulsen I.T."/>
        </authorList>
    </citation>
    <scope>NUCLEOTIDE SEQUENCE [LARGE SCALE GENOMIC DNA]</scope>
    <source>
        <strain evidence="2">ATCC BAA-887 / DSM 12427 / ZAS-2</strain>
    </source>
</reference>
<evidence type="ECO:0000313" key="2">
    <source>
        <dbReference type="Proteomes" id="UP000009223"/>
    </source>
</evidence>
<keyword evidence="2" id="KW-1185">Reference proteome</keyword>
<dbReference type="CDD" id="cd00303">
    <property type="entry name" value="retropepsin_like"/>
    <property type="match status" value="1"/>
</dbReference>
<dbReference type="Pfam" id="PF13650">
    <property type="entry name" value="Asp_protease_2"/>
    <property type="match status" value="1"/>
</dbReference>
<dbReference type="AlphaFoldDB" id="F5YGX2"/>
<organism evidence="1 2">
    <name type="scientific">Treponema primitia (strain ATCC BAA-887 / DSM 12427 / ZAS-2)</name>
    <dbReference type="NCBI Taxonomy" id="545694"/>
    <lineage>
        <taxon>Bacteria</taxon>
        <taxon>Pseudomonadati</taxon>
        <taxon>Spirochaetota</taxon>
        <taxon>Spirochaetia</taxon>
        <taxon>Spirochaetales</taxon>
        <taxon>Treponemataceae</taxon>
        <taxon>Treponema</taxon>
    </lineage>
</organism>
<sequence length="138" mass="15132">MVGTVYEEITLKNLGDVSAVERGHLAEPEIRQTTVRSVVDTGAETLVISEAVQKELGLRTEHLRESTLANGEKVVCKIAEAVKVQWKDRSMACEPWVLPGAAEVLLGSIPLENMDLMVDPTERKLVGVHGDEPLGRIY</sequence>
<accession>F5YGX2</accession>
<dbReference type="EMBL" id="CP001843">
    <property type="protein sequence ID" value="AEF85534.1"/>
    <property type="molecule type" value="Genomic_DNA"/>
</dbReference>
<dbReference type="eggNOG" id="COG3577">
    <property type="taxonomic scope" value="Bacteria"/>
</dbReference>
<dbReference type="HOGENOM" id="CLU_153957_0_0_12"/>
<gene>
    <name evidence="1" type="ordered locus">TREPR_1155</name>
</gene>
<proteinExistence type="predicted"/>
<dbReference type="STRING" id="545694.TREPR_1155"/>
<dbReference type="KEGG" id="tpi:TREPR_1155"/>
<evidence type="ECO:0000313" key="1">
    <source>
        <dbReference type="EMBL" id="AEF85534.1"/>
    </source>
</evidence>
<evidence type="ECO:0008006" key="3">
    <source>
        <dbReference type="Google" id="ProtNLM"/>
    </source>
</evidence>
<dbReference type="OrthoDB" id="664884at2"/>